<feature type="compositionally biased region" description="Basic and acidic residues" evidence="1">
    <location>
        <begin position="1"/>
        <end position="10"/>
    </location>
</feature>
<feature type="transmembrane region" description="Helical" evidence="2">
    <location>
        <begin position="303"/>
        <end position="324"/>
    </location>
</feature>
<gene>
    <name evidence="3" type="ORF">JKF63_07752</name>
</gene>
<reference evidence="3 4" key="1">
    <citation type="submission" date="2021-02" db="EMBL/GenBank/DDBJ databases">
        <title>Porcisia hertigi Genome sequencing and assembly.</title>
        <authorList>
            <person name="Almutairi H."/>
            <person name="Gatherer D."/>
        </authorList>
    </citation>
    <scope>NUCLEOTIDE SEQUENCE [LARGE SCALE GENOMIC DNA]</scope>
    <source>
        <strain evidence="3 4">C119</strain>
    </source>
</reference>
<feature type="transmembrane region" description="Helical" evidence="2">
    <location>
        <begin position="275"/>
        <end position="297"/>
    </location>
</feature>
<accession>A0A836LLT0</accession>
<feature type="region of interest" description="Disordered" evidence="1">
    <location>
        <begin position="1"/>
        <end position="61"/>
    </location>
</feature>
<feature type="transmembrane region" description="Helical" evidence="2">
    <location>
        <begin position="568"/>
        <end position="589"/>
    </location>
</feature>
<sequence length="740" mass="81552">MSPIHKKDVDVLDLGAGDTAGGQNNSHHQAGAPSWEEQSLPLKSSPTTNAPMAAANPSATKDLRHCTHSCEEDVRNATPVSASTASSSLRYTATTEFRIPSPLENMLTSVVPCPRPGTAKKEMAATRTTARATAPDTDHNADTISFASTVNPAPSSPVVEVEPTKHVADVIRSLPSRAVSIVMAFLCALLEKLREMSLKQFLWVAVLVTLVMVGNFLQIVMLNFWLFSFPSDGTPGNYTAFAVPGIFFSLLFMLLLGGYTAIWRPSLRFARHAHGWVILLGVGFCDAINSWMATYAASYTSEVLQALFTNFCPLYAVFLCKWILRDTRHYANAHITSVFVLTIGGILAASLYGLVKDKHISEGNWWILIFFLSMPLRVLMNVWQSLYMIVYTRDPKFVLWLSVRLGTSEEAPKAFAAENNHDGTPDTFDTLSRTDVDVIADHTTFLGSGLDKITPAIKRYGGRMPMGRLEHGEVGEEEVVVVVDDNADPARHDSVGTTGDTVGDIAAEACAAVPNDEPMVDLVNSEDAVYSTHFTRENEDLRATATPASRLPTQTMFTVRYNQSEDTIVKLVMLAGETTIQMCFTLFLLPADALPWWGNSDSVRSTWSNFVEGLGCVFTIQENFFYCFLYTLGFVFTYIGCAYLNHYSAALCSIVSQLSSPVTALILVIVPSWNVHPNGESPWYLNLIAILFLCVAALIYVVWEEKTDDEKVHAEYELKMSELHVRPSSHQAPHRITIQG</sequence>
<feature type="compositionally biased region" description="Low complexity" evidence="1">
    <location>
        <begin position="44"/>
        <end position="60"/>
    </location>
</feature>
<feature type="transmembrane region" description="Helical" evidence="2">
    <location>
        <begin position="331"/>
        <end position="353"/>
    </location>
</feature>
<dbReference type="RefSeq" id="XP_067759883.1">
    <property type="nucleotide sequence ID" value="XM_067903683.1"/>
</dbReference>
<dbReference type="KEGG" id="phet:94293760"/>
<proteinExistence type="predicted"/>
<feature type="transmembrane region" description="Helical" evidence="2">
    <location>
        <begin position="623"/>
        <end position="644"/>
    </location>
</feature>
<feature type="transmembrane region" description="Helical" evidence="2">
    <location>
        <begin position="202"/>
        <end position="226"/>
    </location>
</feature>
<evidence type="ECO:0000313" key="3">
    <source>
        <dbReference type="EMBL" id="KAG5511927.1"/>
    </source>
</evidence>
<feature type="transmembrane region" description="Helical" evidence="2">
    <location>
        <begin position="651"/>
        <end position="671"/>
    </location>
</feature>
<evidence type="ECO:0000256" key="1">
    <source>
        <dbReference type="SAM" id="MobiDB-lite"/>
    </source>
</evidence>
<comment type="caution">
    <text evidence="3">The sequence shown here is derived from an EMBL/GenBank/DDBJ whole genome shotgun (WGS) entry which is preliminary data.</text>
</comment>
<feature type="transmembrane region" description="Helical" evidence="2">
    <location>
        <begin position="683"/>
        <end position="703"/>
    </location>
</feature>
<keyword evidence="2" id="KW-1133">Transmembrane helix</keyword>
<protein>
    <recommendedName>
        <fullName evidence="5">Transmembrane protein</fullName>
    </recommendedName>
</protein>
<evidence type="ECO:0008006" key="5">
    <source>
        <dbReference type="Google" id="ProtNLM"/>
    </source>
</evidence>
<dbReference type="Proteomes" id="UP000674318">
    <property type="component" value="Chromosome 3"/>
</dbReference>
<organism evidence="3 4">
    <name type="scientific">Porcisia hertigi</name>
    <dbReference type="NCBI Taxonomy" id="2761500"/>
    <lineage>
        <taxon>Eukaryota</taxon>
        <taxon>Discoba</taxon>
        <taxon>Euglenozoa</taxon>
        <taxon>Kinetoplastea</taxon>
        <taxon>Metakinetoplastina</taxon>
        <taxon>Trypanosomatida</taxon>
        <taxon>Trypanosomatidae</taxon>
        <taxon>Leishmaniinae</taxon>
        <taxon>Porcisia</taxon>
    </lineage>
</organism>
<keyword evidence="4" id="KW-1185">Reference proteome</keyword>
<dbReference type="AlphaFoldDB" id="A0A836LLT0"/>
<dbReference type="PANTHER" id="PTHR42253">
    <property type="entry name" value="TRANSMEMBRANE PROTEIN-RELATED"/>
    <property type="match status" value="1"/>
</dbReference>
<dbReference type="GeneID" id="94293760"/>
<dbReference type="OrthoDB" id="264057at2759"/>
<evidence type="ECO:0000313" key="4">
    <source>
        <dbReference type="Proteomes" id="UP000674318"/>
    </source>
</evidence>
<keyword evidence="2" id="KW-0812">Transmembrane</keyword>
<keyword evidence="2" id="KW-0472">Membrane</keyword>
<evidence type="ECO:0000256" key="2">
    <source>
        <dbReference type="SAM" id="Phobius"/>
    </source>
</evidence>
<feature type="transmembrane region" description="Helical" evidence="2">
    <location>
        <begin position="365"/>
        <end position="383"/>
    </location>
</feature>
<dbReference type="PANTHER" id="PTHR42253:SF1">
    <property type="entry name" value="TRANSMEMBRANE PROTEIN"/>
    <property type="match status" value="1"/>
</dbReference>
<name>A0A836LLT0_9TRYP</name>
<dbReference type="EMBL" id="JAFJZO010000003">
    <property type="protein sequence ID" value="KAG5511927.1"/>
    <property type="molecule type" value="Genomic_DNA"/>
</dbReference>
<feature type="transmembrane region" description="Helical" evidence="2">
    <location>
        <begin position="238"/>
        <end position="263"/>
    </location>
</feature>